<proteinExistence type="predicted"/>
<dbReference type="EMBL" id="JAIWYP010000013">
    <property type="protein sequence ID" value="KAH3715652.1"/>
    <property type="molecule type" value="Genomic_DNA"/>
</dbReference>
<name>A0A9D4HDJ5_DREPO</name>
<reference evidence="2" key="2">
    <citation type="submission" date="2020-11" db="EMBL/GenBank/DDBJ databases">
        <authorList>
            <person name="McCartney M.A."/>
            <person name="Auch B."/>
            <person name="Kono T."/>
            <person name="Mallez S."/>
            <person name="Becker A."/>
            <person name="Gohl D.M."/>
            <person name="Silverstein K.A.T."/>
            <person name="Koren S."/>
            <person name="Bechman K.B."/>
            <person name="Herman A."/>
            <person name="Abrahante J.E."/>
            <person name="Garbe J."/>
        </authorList>
    </citation>
    <scope>NUCLEOTIDE SEQUENCE</scope>
    <source>
        <strain evidence="2">Duluth1</strain>
        <tissue evidence="2">Whole animal</tissue>
    </source>
</reference>
<feature type="region of interest" description="Disordered" evidence="1">
    <location>
        <begin position="1"/>
        <end position="65"/>
    </location>
</feature>
<evidence type="ECO:0000313" key="2">
    <source>
        <dbReference type="EMBL" id="KAH3715652.1"/>
    </source>
</evidence>
<gene>
    <name evidence="2" type="ORF">DPMN_058364</name>
</gene>
<evidence type="ECO:0000256" key="1">
    <source>
        <dbReference type="SAM" id="MobiDB-lite"/>
    </source>
</evidence>
<comment type="caution">
    <text evidence="2">The sequence shown here is derived from an EMBL/GenBank/DDBJ whole genome shotgun (WGS) entry which is preliminary data.</text>
</comment>
<keyword evidence="3" id="KW-1185">Reference proteome</keyword>
<reference evidence="2" key="1">
    <citation type="journal article" date="2019" name="bioRxiv">
        <title>The Genome of the Zebra Mussel, Dreissena polymorpha: A Resource for Invasive Species Research.</title>
        <authorList>
            <person name="McCartney M.A."/>
            <person name="Auch B."/>
            <person name="Kono T."/>
            <person name="Mallez S."/>
            <person name="Zhang Y."/>
            <person name="Obille A."/>
            <person name="Becker A."/>
            <person name="Abrahante J.E."/>
            <person name="Garbe J."/>
            <person name="Badalamenti J.P."/>
            <person name="Herman A."/>
            <person name="Mangelson H."/>
            <person name="Liachko I."/>
            <person name="Sullivan S."/>
            <person name="Sone E.D."/>
            <person name="Koren S."/>
            <person name="Silverstein K.A.T."/>
            <person name="Beckman K.B."/>
            <person name="Gohl D.M."/>
        </authorList>
    </citation>
    <scope>NUCLEOTIDE SEQUENCE</scope>
    <source>
        <strain evidence="2">Duluth1</strain>
        <tissue evidence="2">Whole animal</tissue>
    </source>
</reference>
<dbReference type="AlphaFoldDB" id="A0A9D4HDJ5"/>
<organism evidence="2 3">
    <name type="scientific">Dreissena polymorpha</name>
    <name type="common">Zebra mussel</name>
    <name type="synonym">Mytilus polymorpha</name>
    <dbReference type="NCBI Taxonomy" id="45954"/>
    <lineage>
        <taxon>Eukaryota</taxon>
        <taxon>Metazoa</taxon>
        <taxon>Spiralia</taxon>
        <taxon>Lophotrochozoa</taxon>
        <taxon>Mollusca</taxon>
        <taxon>Bivalvia</taxon>
        <taxon>Autobranchia</taxon>
        <taxon>Heteroconchia</taxon>
        <taxon>Euheterodonta</taxon>
        <taxon>Imparidentia</taxon>
        <taxon>Neoheterodontei</taxon>
        <taxon>Myida</taxon>
        <taxon>Dreissenoidea</taxon>
        <taxon>Dreissenidae</taxon>
        <taxon>Dreissena</taxon>
    </lineage>
</organism>
<evidence type="ECO:0000313" key="3">
    <source>
        <dbReference type="Proteomes" id="UP000828390"/>
    </source>
</evidence>
<accession>A0A9D4HDJ5</accession>
<feature type="compositionally biased region" description="Basic residues" evidence="1">
    <location>
        <begin position="11"/>
        <end position="21"/>
    </location>
</feature>
<protein>
    <submittedName>
        <fullName evidence="2">Uncharacterized protein</fullName>
    </submittedName>
</protein>
<sequence length="65" mass="6923">MPANSDNSKTRQSKKVRKGKRKDNTPLSGEDSHCAETGLTTQQSASTGKASTSQAANNVCKHSME</sequence>
<dbReference type="Proteomes" id="UP000828390">
    <property type="component" value="Unassembled WGS sequence"/>
</dbReference>
<feature type="compositionally biased region" description="Polar residues" evidence="1">
    <location>
        <begin position="38"/>
        <end position="57"/>
    </location>
</feature>